<dbReference type="Proteomes" id="UP001371305">
    <property type="component" value="Unassembled WGS sequence"/>
</dbReference>
<dbReference type="Pfam" id="PF21348">
    <property type="entry name" value="RGL11_C"/>
    <property type="match status" value="1"/>
</dbReference>
<dbReference type="InterPro" id="IPR028994">
    <property type="entry name" value="Integrin_alpha_N"/>
</dbReference>
<dbReference type="InterPro" id="IPR034641">
    <property type="entry name" value="RGL11"/>
</dbReference>
<dbReference type="PANTHER" id="PTHR43118">
    <property type="entry name" value="RHAMNOGALACTURONAN LYASE (EUROFUNG)"/>
    <property type="match status" value="1"/>
</dbReference>
<accession>A0ABU9ASR7</accession>
<feature type="domain" description="Rhamnogalacturonan lyase family 11 C-terminal" evidence="2">
    <location>
        <begin position="121"/>
        <end position="606"/>
    </location>
</feature>
<dbReference type="Gene3D" id="2.60.40.10">
    <property type="entry name" value="Immunoglobulins"/>
    <property type="match status" value="1"/>
</dbReference>
<evidence type="ECO:0000313" key="4">
    <source>
        <dbReference type="Proteomes" id="UP001371305"/>
    </source>
</evidence>
<evidence type="ECO:0000313" key="3">
    <source>
        <dbReference type="EMBL" id="MEK7950769.1"/>
    </source>
</evidence>
<keyword evidence="4" id="KW-1185">Reference proteome</keyword>
<evidence type="ECO:0000259" key="1">
    <source>
        <dbReference type="Pfam" id="PF18370"/>
    </source>
</evidence>
<feature type="domain" description="Rhamnogalacturonan I lyase beta-sheet" evidence="1">
    <location>
        <begin position="17"/>
        <end position="105"/>
    </location>
</feature>
<protein>
    <submittedName>
        <fullName evidence="3">Rhamnogalacturonan lyase</fullName>
    </submittedName>
</protein>
<evidence type="ECO:0000259" key="2">
    <source>
        <dbReference type="Pfam" id="PF21348"/>
    </source>
</evidence>
<dbReference type="InterPro" id="IPR013783">
    <property type="entry name" value="Ig-like_fold"/>
</dbReference>
<organism evidence="3 4">
    <name type="scientific">Luteolibacter soli</name>
    <dbReference type="NCBI Taxonomy" id="3135280"/>
    <lineage>
        <taxon>Bacteria</taxon>
        <taxon>Pseudomonadati</taxon>
        <taxon>Verrucomicrobiota</taxon>
        <taxon>Verrucomicrobiia</taxon>
        <taxon>Verrucomicrobiales</taxon>
        <taxon>Verrucomicrobiaceae</taxon>
        <taxon>Luteolibacter</taxon>
    </lineage>
</organism>
<dbReference type="GO" id="GO:0016829">
    <property type="term" value="F:lyase activity"/>
    <property type="evidence" value="ECO:0007669"/>
    <property type="project" value="UniProtKB-KW"/>
</dbReference>
<dbReference type="SUPFAM" id="SSF69318">
    <property type="entry name" value="Integrin alpha N-terminal domain"/>
    <property type="match status" value="1"/>
</dbReference>
<sequence length="607" mass="66826">MKCLLLIGLLLPLHARPMEKLDRGLVAVRQADGSVYAGWRLLGDDPKGAAFNLYRRVEGKDERVNPEPLTGATNLVDREAGKTEAYVVRPVVDGKEAPSSKPAKVLEKNFIEIPIQPIEGYRPHDASVADLDGDGEYEIIVHQASRGQDNSFAGITGTPVLDAYKMDGTRLWRIDLGINIREGEHYTQFMVYDLDGDGCAELACKTADGTKDGTGKIIGDATKDWRNQERGTQRYGRILTGPEFLTVFDGKTGAALKTVDFIPGRDPIDGWGGIGGNGGNDSYGNRCDRFLACVAYLDGVHPSLVMTRGVYGRTVLAAWDWHGGELKSRWVFDSGVSKPPFKDASPYSGMGGHALSVADVDDDGKDEIIYQAMTIDDDGKGLYSTGRRHGDALHVGDFDPERPGKELYLITENEEETVALKTPGAGLHDARTGSVLWSHSPGVDFGNGIVADIDPRHPGAEVWGGPTALRTIRGEEIGPHPRGSDWVIWWDGDLLREIYDRSSIFKWKWEEGREEKIFSAEMPGGRGRFAGFRPNLAADLLGDWREELLLPGPDGKSLRLYTTTIPTEHRLVTLMHDPQYRLSVAWQNVAYNKPPHPSFFLGEGMKE</sequence>
<name>A0ABU9ASR7_9BACT</name>
<reference evidence="3 4" key="1">
    <citation type="submission" date="2024-04" db="EMBL/GenBank/DDBJ databases">
        <title>Luteolibacter sp. isolated from soil.</title>
        <authorList>
            <person name="An J."/>
        </authorList>
    </citation>
    <scope>NUCLEOTIDE SEQUENCE [LARGE SCALE GENOMIC DNA]</scope>
    <source>
        <strain evidence="3 4">Y139</strain>
    </source>
</reference>
<dbReference type="InterPro" id="IPR041624">
    <property type="entry name" value="RGI_lyase"/>
</dbReference>
<gene>
    <name evidence="3" type="ORF">WKV53_09695</name>
</gene>
<dbReference type="Pfam" id="PF18370">
    <property type="entry name" value="RGI_lyase"/>
    <property type="match status" value="1"/>
</dbReference>
<proteinExistence type="predicted"/>
<dbReference type="PANTHER" id="PTHR43118:SF1">
    <property type="entry name" value="RHAMNOGALACTURONAN LYASE (EUROFUNG)"/>
    <property type="match status" value="1"/>
</dbReference>
<dbReference type="CDD" id="cd10318">
    <property type="entry name" value="RGL11"/>
    <property type="match status" value="1"/>
</dbReference>
<dbReference type="EMBL" id="JBBUKT010000003">
    <property type="protein sequence ID" value="MEK7950769.1"/>
    <property type="molecule type" value="Genomic_DNA"/>
</dbReference>
<dbReference type="RefSeq" id="WP_341404370.1">
    <property type="nucleotide sequence ID" value="NZ_JBBUKT010000003.1"/>
</dbReference>
<dbReference type="InterPro" id="IPR049366">
    <property type="entry name" value="RGL11_C"/>
</dbReference>
<keyword evidence="3" id="KW-0456">Lyase</keyword>
<comment type="caution">
    <text evidence="3">The sequence shown here is derived from an EMBL/GenBank/DDBJ whole genome shotgun (WGS) entry which is preliminary data.</text>
</comment>